<evidence type="ECO:0000256" key="1">
    <source>
        <dbReference type="SAM" id="Phobius"/>
    </source>
</evidence>
<organism evidence="3 4">
    <name type="scientific">Nocardioides panaciterrulae</name>
    <dbReference type="NCBI Taxonomy" id="661492"/>
    <lineage>
        <taxon>Bacteria</taxon>
        <taxon>Bacillati</taxon>
        <taxon>Actinomycetota</taxon>
        <taxon>Actinomycetes</taxon>
        <taxon>Propionibacteriales</taxon>
        <taxon>Nocardioidaceae</taxon>
        <taxon>Nocardioides</taxon>
    </lineage>
</organism>
<evidence type="ECO:0000313" key="3">
    <source>
        <dbReference type="EMBL" id="NYD43812.1"/>
    </source>
</evidence>
<evidence type="ECO:0000259" key="2">
    <source>
        <dbReference type="Pfam" id="PF06724"/>
    </source>
</evidence>
<dbReference type="RefSeq" id="WP_179665287.1">
    <property type="nucleotide sequence ID" value="NZ_JACCBG010000001.1"/>
</dbReference>
<keyword evidence="1" id="KW-0812">Transmembrane</keyword>
<dbReference type="Pfam" id="PF06724">
    <property type="entry name" value="DUF1206"/>
    <property type="match status" value="3"/>
</dbReference>
<feature type="transmembrane region" description="Helical" evidence="1">
    <location>
        <begin position="66"/>
        <end position="92"/>
    </location>
</feature>
<feature type="transmembrane region" description="Helical" evidence="1">
    <location>
        <begin position="104"/>
        <end position="129"/>
    </location>
</feature>
<accession>A0A7Y9EA38</accession>
<feature type="transmembrane region" description="Helical" evidence="1">
    <location>
        <begin position="21"/>
        <end position="46"/>
    </location>
</feature>
<dbReference type="EMBL" id="JACCBG010000001">
    <property type="protein sequence ID" value="NYD43812.1"/>
    <property type="molecule type" value="Genomic_DNA"/>
</dbReference>
<feature type="transmembrane region" description="Helical" evidence="1">
    <location>
        <begin position="149"/>
        <end position="173"/>
    </location>
</feature>
<protein>
    <recommendedName>
        <fullName evidence="2">DUF1206 domain-containing protein</fullName>
    </recommendedName>
</protein>
<sequence length="278" mass="28800">MAGTTAKQADRTARHSDTVSWGVRVGLVCYGLVHLLVAFVAIRLILGSNSGSATGKGALAQLARDTAGRVTLGALAVGFAVLVVWQLAAAAIGYRDHDGLRRHLLRLGALGRAAVFGYLAGATSSLAIAGRSASSSPDSTTAKLMSLPAGPWLVALVGATIAGVGIGLAIFGWQKRFLEQLDERARRDGGRRIPVVVLGRFGYVAKGVAFVVVGVLLGWAAWTHDPQKSGGLDQALMRLLGGSLGKVAIVVIAVGVGCFGLFMLARARHLERDALTGE</sequence>
<feature type="domain" description="DUF1206" evidence="2">
    <location>
        <begin position="25"/>
        <end position="91"/>
    </location>
</feature>
<feature type="domain" description="DUF1206" evidence="2">
    <location>
        <begin position="201"/>
        <end position="268"/>
    </location>
</feature>
<feature type="domain" description="DUF1206" evidence="2">
    <location>
        <begin position="107"/>
        <end position="172"/>
    </location>
</feature>
<dbReference type="InterPro" id="IPR009597">
    <property type="entry name" value="DUF1206"/>
</dbReference>
<reference evidence="3 4" key="1">
    <citation type="submission" date="2020-07" db="EMBL/GenBank/DDBJ databases">
        <title>Sequencing the genomes of 1000 actinobacteria strains.</title>
        <authorList>
            <person name="Klenk H.-P."/>
        </authorList>
    </citation>
    <scope>NUCLEOTIDE SEQUENCE [LARGE SCALE GENOMIC DNA]</scope>
    <source>
        <strain evidence="3 4">DSM 21350</strain>
    </source>
</reference>
<dbReference type="AlphaFoldDB" id="A0A7Y9EA38"/>
<evidence type="ECO:0000313" key="4">
    <source>
        <dbReference type="Proteomes" id="UP000535511"/>
    </source>
</evidence>
<keyword evidence="1" id="KW-1133">Transmembrane helix</keyword>
<feature type="transmembrane region" description="Helical" evidence="1">
    <location>
        <begin position="242"/>
        <end position="265"/>
    </location>
</feature>
<proteinExistence type="predicted"/>
<keyword evidence="1" id="KW-0472">Membrane</keyword>
<keyword evidence="4" id="KW-1185">Reference proteome</keyword>
<gene>
    <name evidence="3" type="ORF">BJZ21_003895</name>
</gene>
<dbReference type="Proteomes" id="UP000535511">
    <property type="component" value="Unassembled WGS sequence"/>
</dbReference>
<feature type="transmembrane region" description="Helical" evidence="1">
    <location>
        <begin position="193"/>
        <end position="222"/>
    </location>
</feature>
<name>A0A7Y9EA38_9ACTN</name>
<comment type="caution">
    <text evidence="3">The sequence shown here is derived from an EMBL/GenBank/DDBJ whole genome shotgun (WGS) entry which is preliminary data.</text>
</comment>